<sequence>MTEFVIAVYLRLSSEDQDLKQGGKAESNSIGNQRNLILDFIRRIPEFAGATILEFCDDGWSGKNFERPGVQEMLGLVKEGKIQCIIVKDISRFGRDYLEVGNYLSRVFPFLNVRFIAVNDGFDSIRPADIDSLDTSFKTLLYDLYSRDLSRKVRSAKRQRAEKGKFLSPFAPFGFVKDPADKNRLLIDPEAAQIVRRIFHMMASGQSADEIARVFNDELIPTPMIYKRRAGCSRTVWPCIHEDNFWTRNYIDRILRDERYIGKAVYGKRMRDKVGNTHTIKISRSDWVVVDNTHEGIVTPEEFERAQAQMRAYAEKEGKPINRDSFSRRLYCGVCGHRLTRVNTKAPYYRCQTSRFTSAYDCTGDPIPENDLMDMVRDSLRMQAIYAVELGKIWKEQHKKKQADSAALRKTLTGLKENCRKLDQQIRELYEGFALGEISKAEYLAAKQAAAQRREAAGRRMEELEAQLENTGADGGLQNRFVDCFQKYVDIESLTDEILSEVLEKVLVYPDNRIEIQWNYREDLERLLLEEQAEDLPLIRA</sequence>
<feature type="domain" description="Recombinase" evidence="3">
    <location>
        <begin position="172"/>
        <end position="316"/>
    </location>
</feature>
<dbReference type="PANTHER" id="PTHR30461">
    <property type="entry name" value="DNA-INVERTASE FROM LAMBDOID PROPHAGE"/>
    <property type="match status" value="1"/>
</dbReference>
<gene>
    <name evidence="4" type="ORF">H9763_04900</name>
</gene>
<feature type="domain" description="Resolvase/invertase-type recombinase catalytic" evidence="2">
    <location>
        <begin position="5"/>
        <end position="164"/>
    </location>
</feature>
<evidence type="ECO:0000256" key="1">
    <source>
        <dbReference type="SAM" id="Coils"/>
    </source>
</evidence>
<name>A0A9D2MSF6_9FIRM</name>
<dbReference type="InterPro" id="IPR025378">
    <property type="entry name" value="DUF4368"/>
</dbReference>
<organism evidence="4 5">
    <name type="scientific">Candidatus Eisenbergiella merdigallinarum</name>
    <dbReference type="NCBI Taxonomy" id="2838552"/>
    <lineage>
        <taxon>Bacteria</taxon>
        <taxon>Bacillati</taxon>
        <taxon>Bacillota</taxon>
        <taxon>Clostridia</taxon>
        <taxon>Lachnospirales</taxon>
        <taxon>Lachnospiraceae</taxon>
        <taxon>Eisenbergiella</taxon>
    </lineage>
</organism>
<evidence type="ECO:0000259" key="2">
    <source>
        <dbReference type="PROSITE" id="PS51736"/>
    </source>
</evidence>
<dbReference type="Pfam" id="PF13408">
    <property type="entry name" value="Zn_ribbon_recom"/>
    <property type="match status" value="1"/>
</dbReference>
<proteinExistence type="predicted"/>
<dbReference type="InterPro" id="IPR011109">
    <property type="entry name" value="DNA_bind_recombinase_dom"/>
</dbReference>
<reference evidence="4" key="1">
    <citation type="journal article" date="2021" name="PeerJ">
        <title>Extensive microbial diversity within the chicken gut microbiome revealed by metagenomics and culture.</title>
        <authorList>
            <person name="Gilroy R."/>
            <person name="Ravi A."/>
            <person name="Getino M."/>
            <person name="Pursley I."/>
            <person name="Horton D.L."/>
            <person name="Alikhan N.F."/>
            <person name="Baker D."/>
            <person name="Gharbi K."/>
            <person name="Hall N."/>
            <person name="Watson M."/>
            <person name="Adriaenssens E.M."/>
            <person name="Foster-Nyarko E."/>
            <person name="Jarju S."/>
            <person name="Secka A."/>
            <person name="Antonio M."/>
            <person name="Oren A."/>
            <person name="Chaudhuri R.R."/>
            <person name="La Ragione R."/>
            <person name="Hildebrand F."/>
            <person name="Pallen M.J."/>
        </authorList>
    </citation>
    <scope>NUCLEOTIDE SEQUENCE</scope>
    <source>
        <strain evidence="4">USAMLcec3-2134</strain>
    </source>
</reference>
<dbReference type="Gene3D" id="3.90.1750.20">
    <property type="entry name" value="Putative Large Serine Recombinase, Chain B, Domain 2"/>
    <property type="match status" value="1"/>
</dbReference>
<dbReference type="PANTHER" id="PTHR30461:SF23">
    <property type="entry name" value="DNA RECOMBINASE-RELATED"/>
    <property type="match status" value="1"/>
</dbReference>
<accession>A0A9D2MSF6</accession>
<reference evidence="4" key="2">
    <citation type="submission" date="2021-04" db="EMBL/GenBank/DDBJ databases">
        <authorList>
            <person name="Gilroy R."/>
        </authorList>
    </citation>
    <scope>NUCLEOTIDE SEQUENCE</scope>
    <source>
        <strain evidence="4">USAMLcec3-2134</strain>
    </source>
</reference>
<dbReference type="InterPro" id="IPR050639">
    <property type="entry name" value="SSR_resolvase"/>
</dbReference>
<dbReference type="Proteomes" id="UP000886883">
    <property type="component" value="Unassembled WGS sequence"/>
</dbReference>
<dbReference type="PROSITE" id="PS51737">
    <property type="entry name" value="RECOMBINASE_DNA_BIND"/>
    <property type="match status" value="1"/>
</dbReference>
<dbReference type="Pfam" id="PF07508">
    <property type="entry name" value="Recombinase"/>
    <property type="match status" value="1"/>
</dbReference>
<dbReference type="EMBL" id="DWXE01000016">
    <property type="protein sequence ID" value="HJB90790.1"/>
    <property type="molecule type" value="Genomic_DNA"/>
</dbReference>
<evidence type="ECO:0000313" key="5">
    <source>
        <dbReference type="Proteomes" id="UP000886883"/>
    </source>
</evidence>
<evidence type="ECO:0000313" key="4">
    <source>
        <dbReference type="EMBL" id="HJB90790.1"/>
    </source>
</evidence>
<evidence type="ECO:0000259" key="3">
    <source>
        <dbReference type="PROSITE" id="PS51737"/>
    </source>
</evidence>
<dbReference type="PROSITE" id="PS51736">
    <property type="entry name" value="RECOMBINASES_3"/>
    <property type="match status" value="1"/>
</dbReference>
<dbReference type="SMART" id="SM00857">
    <property type="entry name" value="Resolvase"/>
    <property type="match status" value="1"/>
</dbReference>
<comment type="caution">
    <text evidence="4">The sequence shown here is derived from an EMBL/GenBank/DDBJ whole genome shotgun (WGS) entry which is preliminary data.</text>
</comment>
<dbReference type="Pfam" id="PF00239">
    <property type="entry name" value="Resolvase"/>
    <property type="match status" value="1"/>
</dbReference>
<dbReference type="InterPro" id="IPR006119">
    <property type="entry name" value="Resolv_N"/>
</dbReference>
<dbReference type="GO" id="GO:0003677">
    <property type="term" value="F:DNA binding"/>
    <property type="evidence" value="ECO:0007669"/>
    <property type="project" value="InterPro"/>
</dbReference>
<dbReference type="SUPFAM" id="SSF53041">
    <property type="entry name" value="Resolvase-like"/>
    <property type="match status" value="1"/>
</dbReference>
<keyword evidence="1" id="KW-0175">Coiled coil</keyword>
<dbReference type="InterPro" id="IPR025827">
    <property type="entry name" value="Zn_ribbon_recom_dom"/>
</dbReference>
<dbReference type="InterPro" id="IPR036162">
    <property type="entry name" value="Resolvase-like_N_sf"/>
</dbReference>
<feature type="coiled-coil region" evidence="1">
    <location>
        <begin position="405"/>
        <end position="474"/>
    </location>
</feature>
<dbReference type="Gene3D" id="3.40.50.1390">
    <property type="entry name" value="Resolvase, N-terminal catalytic domain"/>
    <property type="match status" value="1"/>
</dbReference>
<dbReference type="GO" id="GO:0000150">
    <property type="term" value="F:DNA strand exchange activity"/>
    <property type="evidence" value="ECO:0007669"/>
    <property type="project" value="InterPro"/>
</dbReference>
<dbReference type="AlphaFoldDB" id="A0A9D2MSF6"/>
<protein>
    <submittedName>
        <fullName evidence="4">Recombinase family protein</fullName>
    </submittedName>
</protein>
<dbReference type="Pfam" id="PF14287">
    <property type="entry name" value="DUF4368"/>
    <property type="match status" value="1"/>
</dbReference>
<dbReference type="InterPro" id="IPR038109">
    <property type="entry name" value="DNA_bind_recomb_sf"/>
</dbReference>